<proteinExistence type="predicted"/>
<accession>U5QGN2</accession>
<keyword evidence="2" id="KW-1185">Reference proteome</keyword>
<gene>
    <name evidence="1" type="ORF">GKIL_1792</name>
</gene>
<dbReference type="AlphaFoldDB" id="U5QGN2"/>
<reference evidence="1 2" key="1">
    <citation type="journal article" date="2013" name="PLoS ONE">
        <title>Cultivation and Complete Genome Sequencing of Gloeobacter kilaueensis sp. nov., from a Lava Cave in Kilauea Caldera, Hawai'i.</title>
        <authorList>
            <person name="Saw J.H."/>
            <person name="Schatz M."/>
            <person name="Brown M.V."/>
            <person name="Kunkel D.D."/>
            <person name="Foster J.S."/>
            <person name="Shick H."/>
            <person name="Christensen S."/>
            <person name="Hou S."/>
            <person name="Wan X."/>
            <person name="Donachie S.P."/>
        </authorList>
    </citation>
    <scope>NUCLEOTIDE SEQUENCE [LARGE SCALE GENOMIC DNA]</scope>
    <source>
        <strain evidence="2">JS</strain>
    </source>
</reference>
<dbReference type="KEGG" id="glj:GKIL_1792"/>
<dbReference type="OrthoDB" id="9851034at2"/>
<organism evidence="1 2">
    <name type="scientific">Gloeobacter kilaueensis (strain ATCC BAA-2537 / CCAP 1431/1 / ULC 316 / JS1)</name>
    <dbReference type="NCBI Taxonomy" id="1183438"/>
    <lineage>
        <taxon>Bacteria</taxon>
        <taxon>Bacillati</taxon>
        <taxon>Cyanobacteriota</taxon>
        <taxon>Cyanophyceae</taxon>
        <taxon>Gloeobacterales</taxon>
        <taxon>Gloeobacteraceae</taxon>
        <taxon>Gloeobacter</taxon>
    </lineage>
</organism>
<dbReference type="EMBL" id="CP003587">
    <property type="protein sequence ID" value="AGY58038.1"/>
    <property type="molecule type" value="Genomic_DNA"/>
</dbReference>
<dbReference type="HOGENOM" id="CLU_1600369_0_0_3"/>
<name>U5QGN2_GLOK1</name>
<evidence type="ECO:0000313" key="2">
    <source>
        <dbReference type="Proteomes" id="UP000017396"/>
    </source>
</evidence>
<protein>
    <submittedName>
        <fullName evidence="1">Uncharacterized protein</fullName>
    </submittedName>
</protein>
<evidence type="ECO:0000313" key="1">
    <source>
        <dbReference type="EMBL" id="AGY58038.1"/>
    </source>
</evidence>
<dbReference type="RefSeq" id="WP_023173162.1">
    <property type="nucleotide sequence ID" value="NC_022600.1"/>
</dbReference>
<sequence length="168" mass="18123">MNNPTRHQNAPAVAVASLLLLAATLFVATPVRSAPEARIAASAPLLVRYKISSGKCGDSLCNRTYTIDRGGLLSYTDPAGKVVEKTLSKEELTALSGQIDGADYQQLRSNRTEYFECPSAAGGQDVTYTFYTARGSQMISNCNIKFDATSPPFAKLQEIIDHHLPPSQ</sequence>
<dbReference type="Proteomes" id="UP000017396">
    <property type="component" value="Chromosome"/>
</dbReference>